<sequence length="278" mass="32286">MNESSPQYQELNFLTDLNDRIVSFCMSSYHFVPISIIASSKSLWCISLSNLIHRHSFYSILDSDYIQKIPLDIHNDEPLAIIGFDREIKLFNLECGRCNIITTNYKNFPANIHLIRADKCPINEFIVAFDNFQISIFDRRQKEGAVQHFYNHYSTITTVQMDTWKLASTDVCGFVRLWDRRMSPRSLWHMNPQSHPVTHCSFDKQTLIFALTPYYKQPDMIDYQIDPDSLSGHIYVCDFTSDISTQLGDDLKICTSSYDAPQASNRRIGLHTPYDIIE</sequence>
<dbReference type="AlphaFoldDB" id="A0A819HF54"/>
<dbReference type="Proteomes" id="UP000663823">
    <property type="component" value="Unassembled WGS sequence"/>
</dbReference>
<reference evidence="1" key="1">
    <citation type="submission" date="2021-02" db="EMBL/GenBank/DDBJ databases">
        <authorList>
            <person name="Nowell W R."/>
        </authorList>
    </citation>
    <scope>NUCLEOTIDE SEQUENCE</scope>
</reference>
<dbReference type="EMBL" id="CAJOAX010004261">
    <property type="protein sequence ID" value="CAF3897484.1"/>
    <property type="molecule type" value="Genomic_DNA"/>
</dbReference>
<organism evidence="1 2">
    <name type="scientific">Rotaria sordida</name>
    <dbReference type="NCBI Taxonomy" id="392033"/>
    <lineage>
        <taxon>Eukaryota</taxon>
        <taxon>Metazoa</taxon>
        <taxon>Spiralia</taxon>
        <taxon>Gnathifera</taxon>
        <taxon>Rotifera</taxon>
        <taxon>Eurotatoria</taxon>
        <taxon>Bdelloidea</taxon>
        <taxon>Philodinida</taxon>
        <taxon>Philodinidae</taxon>
        <taxon>Rotaria</taxon>
    </lineage>
</organism>
<protein>
    <submittedName>
        <fullName evidence="1">Uncharacterized protein</fullName>
    </submittedName>
</protein>
<evidence type="ECO:0000313" key="2">
    <source>
        <dbReference type="Proteomes" id="UP000663823"/>
    </source>
</evidence>
<accession>A0A819HF54</accession>
<gene>
    <name evidence="1" type="ORF">OTI717_LOCUS23606</name>
</gene>
<comment type="caution">
    <text evidence="1">The sequence shown here is derived from an EMBL/GenBank/DDBJ whole genome shotgun (WGS) entry which is preliminary data.</text>
</comment>
<proteinExistence type="predicted"/>
<dbReference type="SUPFAM" id="SSF50978">
    <property type="entry name" value="WD40 repeat-like"/>
    <property type="match status" value="1"/>
</dbReference>
<dbReference type="InterPro" id="IPR015943">
    <property type="entry name" value="WD40/YVTN_repeat-like_dom_sf"/>
</dbReference>
<evidence type="ECO:0000313" key="1">
    <source>
        <dbReference type="EMBL" id="CAF3897484.1"/>
    </source>
</evidence>
<dbReference type="InterPro" id="IPR036322">
    <property type="entry name" value="WD40_repeat_dom_sf"/>
</dbReference>
<dbReference type="Gene3D" id="2.130.10.10">
    <property type="entry name" value="YVTN repeat-like/Quinoprotein amine dehydrogenase"/>
    <property type="match status" value="1"/>
</dbReference>
<name>A0A819HF54_9BILA</name>